<dbReference type="Proteomes" id="UP000033428">
    <property type="component" value="Unassembled WGS sequence"/>
</dbReference>
<keyword evidence="2" id="KW-1133">Transmembrane helix</keyword>
<dbReference type="AlphaFoldDB" id="A0A0F0CTQ3"/>
<dbReference type="SUPFAM" id="SSF56935">
    <property type="entry name" value="Porins"/>
    <property type="match status" value="1"/>
</dbReference>
<dbReference type="EMBL" id="JYNY01000164">
    <property type="protein sequence ID" value="KJJ85404.1"/>
    <property type="molecule type" value="Genomic_DNA"/>
</dbReference>
<organism evidence="3 4">
    <name type="scientific">Candidatus Omnitrophus magneticus</name>
    <dbReference type="NCBI Taxonomy" id="1609969"/>
    <lineage>
        <taxon>Bacteria</taxon>
        <taxon>Pseudomonadati</taxon>
        <taxon>Candidatus Omnitrophota</taxon>
        <taxon>Candidatus Omnitrophus</taxon>
    </lineage>
</organism>
<accession>A0A0F0CTQ3</accession>
<feature type="compositionally biased region" description="Polar residues" evidence="1">
    <location>
        <begin position="53"/>
        <end position="63"/>
    </location>
</feature>
<evidence type="ECO:0000313" key="3">
    <source>
        <dbReference type="EMBL" id="KJJ85404.1"/>
    </source>
</evidence>
<reference evidence="3 4" key="1">
    <citation type="submission" date="2015-02" db="EMBL/GenBank/DDBJ databases">
        <title>Single-cell genomics of uncultivated deep-branching MTB reveals a conserved set of magnetosome genes.</title>
        <authorList>
            <person name="Kolinko S."/>
            <person name="Richter M."/>
            <person name="Glockner F.O."/>
            <person name="Brachmann A."/>
            <person name="Schuler D."/>
        </authorList>
    </citation>
    <scope>NUCLEOTIDE SEQUENCE [LARGE SCALE GENOMIC DNA]</scope>
    <source>
        <strain evidence="3">SKK-01</strain>
    </source>
</reference>
<sequence>MSKPNVFPKSGIRFIFYCLAICAYCFIFGEAFCDAEEWPSEGIDGARETLQNFEESNNSSAPNDISDDKGDQRIMNGEYTSDASSVMNNDAGNSRYSPVDNTWIFAEDALYTTRRNLAFTVDSEAIYNDNILESRDDVKSDYITRITPKARYVFKPKIEPSRTKILSSFGLGLSGEFMRYWQNKEFNKSETYTSGDMLLSAESRFFDRLTVHGRVTKRQDFASNLYSDVRENSSPNDRMRRVDFWTVDYGANYLIGTARSRWIPGYSHSETIYVSSQDEDRDQMNDKIFLNHETDIMKGLKFLINTAISFVRGNKSADVNNSNNNQSKQISASTGISGEIAPKTTATVTGGYSMWDRDTGTTTGDVIWSFDLGYKINKRCKVTGGFSRTIQETSSALGNTEDRPYSLTDRNSNLDIASYYSKVSRIYCEMEYNPAISKNLTMEGHASKNFTEYSSSYTDESYNFGASARYKMLLNMVFSVGYNYYDHLPSSNRGGYKNNIVSVKLRLEF</sequence>
<keyword evidence="4" id="KW-1185">Reference proteome</keyword>
<protein>
    <submittedName>
        <fullName evidence="3">Uncharacterized protein</fullName>
    </submittedName>
</protein>
<name>A0A0F0CTQ3_9BACT</name>
<feature type="transmembrane region" description="Helical" evidence="2">
    <location>
        <begin position="12"/>
        <end position="32"/>
    </location>
</feature>
<gene>
    <name evidence="3" type="ORF">OMAG_000729</name>
</gene>
<evidence type="ECO:0000313" key="4">
    <source>
        <dbReference type="Proteomes" id="UP000033428"/>
    </source>
</evidence>
<proteinExistence type="predicted"/>
<keyword evidence="2" id="KW-0812">Transmembrane</keyword>
<comment type="caution">
    <text evidence="3">The sequence shown here is derived from an EMBL/GenBank/DDBJ whole genome shotgun (WGS) entry which is preliminary data.</text>
</comment>
<keyword evidence="2" id="KW-0472">Membrane</keyword>
<evidence type="ECO:0000256" key="2">
    <source>
        <dbReference type="SAM" id="Phobius"/>
    </source>
</evidence>
<evidence type="ECO:0000256" key="1">
    <source>
        <dbReference type="SAM" id="MobiDB-lite"/>
    </source>
</evidence>
<feature type="region of interest" description="Disordered" evidence="1">
    <location>
        <begin position="53"/>
        <end position="76"/>
    </location>
</feature>